<name>A0A395MZ64_9HYPO</name>
<feature type="signal peptide" evidence="1">
    <location>
        <begin position="1"/>
        <end position="18"/>
    </location>
</feature>
<dbReference type="AlphaFoldDB" id="A0A395MZ64"/>
<evidence type="ECO:0000313" key="2">
    <source>
        <dbReference type="EMBL" id="RFN53027.1"/>
    </source>
</evidence>
<gene>
    <name evidence="2" type="ORF">FIE12Z_2705</name>
</gene>
<dbReference type="InterPro" id="IPR008701">
    <property type="entry name" value="NPP1"/>
</dbReference>
<feature type="chain" id="PRO_5017301893" evidence="1">
    <location>
        <begin position="19"/>
        <end position="275"/>
    </location>
</feature>
<proteinExistence type="predicted"/>
<accession>A0A395MZ64</accession>
<dbReference type="EMBL" id="PXXK01000052">
    <property type="protein sequence ID" value="RFN53027.1"/>
    <property type="molecule type" value="Genomic_DNA"/>
</dbReference>
<dbReference type="Proteomes" id="UP000265631">
    <property type="component" value="Unassembled WGS sequence"/>
</dbReference>
<reference evidence="2 3" key="1">
    <citation type="journal article" date="2018" name="PLoS Pathog.">
        <title>Evolution of structural diversity of trichothecenes, a family of toxins produced by plant pathogenic and entomopathogenic fungi.</title>
        <authorList>
            <person name="Proctor R.H."/>
            <person name="McCormick S.P."/>
            <person name="Kim H.S."/>
            <person name="Cardoza R.E."/>
            <person name="Stanley A.M."/>
            <person name="Lindo L."/>
            <person name="Kelly A."/>
            <person name="Brown D.W."/>
            <person name="Lee T."/>
            <person name="Vaughan M.M."/>
            <person name="Alexander N.J."/>
            <person name="Busman M."/>
            <person name="Gutierrez S."/>
        </authorList>
    </citation>
    <scope>NUCLEOTIDE SEQUENCE [LARGE SCALE GENOMIC DNA]</scope>
    <source>
        <strain evidence="2 3">NRRL 13405</strain>
    </source>
</reference>
<comment type="caution">
    <text evidence="2">The sequence shown here is derived from an EMBL/GenBank/DDBJ whole genome shotgun (WGS) entry which is preliminary data.</text>
</comment>
<evidence type="ECO:0000313" key="3">
    <source>
        <dbReference type="Proteomes" id="UP000265631"/>
    </source>
</evidence>
<evidence type="ECO:0000256" key="1">
    <source>
        <dbReference type="SAM" id="SignalP"/>
    </source>
</evidence>
<keyword evidence="3" id="KW-1185">Reference proteome</keyword>
<sequence length="275" mass="31868">MTMLRYMVFMTFFVLVWAVKSVPDKQMNDWLYAGGIPLAMAAQPMWFFGQSQNQPPCYPTWAIQRGKQAPGGALCAFPEVGCHCRTPGRKIANPGPDFPIYYTYNKCNNDEIRVAYNIFFDKDGTIVDGHRYDWERVIVVWARGRDNVWRQSRLFMSQHRGYDKKNWEDIQNTFSDKDANKPRGGPNGKKCMAHPKVYFGWSKHPIFHDRNTGWNDWLSQLNGNAFRSQDWWYYPTKESYIRADGSSPIGKQIARLNWGEASSTPVNVHNDLCSI</sequence>
<protein>
    <submittedName>
        <fullName evidence="2">Upf0047 domain protein</fullName>
    </submittedName>
</protein>
<dbReference type="Pfam" id="PF05630">
    <property type="entry name" value="NPP1"/>
    <property type="match status" value="1"/>
</dbReference>
<organism evidence="2 3">
    <name type="scientific">Fusarium flagelliforme</name>
    <dbReference type="NCBI Taxonomy" id="2675880"/>
    <lineage>
        <taxon>Eukaryota</taxon>
        <taxon>Fungi</taxon>
        <taxon>Dikarya</taxon>
        <taxon>Ascomycota</taxon>
        <taxon>Pezizomycotina</taxon>
        <taxon>Sordariomycetes</taxon>
        <taxon>Hypocreomycetidae</taxon>
        <taxon>Hypocreales</taxon>
        <taxon>Nectriaceae</taxon>
        <taxon>Fusarium</taxon>
        <taxon>Fusarium incarnatum-equiseti species complex</taxon>
    </lineage>
</organism>
<keyword evidence="1" id="KW-0732">Signal</keyword>
<dbReference type="STRING" id="2594813.A0A395MZ64"/>